<evidence type="ECO:0000256" key="4">
    <source>
        <dbReference type="SAM" id="Phobius"/>
    </source>
</evidence>
<dbReference type="InterPro" id="IPR020449">
    <property type="entry name" value="Tscrpt_reg_AraC-type_HTH"/>
</dbReference>
<dbReference type="Gene3D" id="1.10.10.60">
    <property type="entry name" value="Homeodomain-like"/>
    <property type="match status" value="1"/>
</dbReference>
<keyword evidence="4" id="KW-1133">Transmembrane helix</keyword>
<name>A0ABS9KE24_9BACT</name>
<reference evidence="6" key="2">
    <citation type="submission" date="2024-05" db="EMBL/GenBank/DDBJ databases">
        <title>Rhodohalobacter halophilus gen. nov., sp. nov., a moderately halophilic member of the family Balneolaceae.</title>
        <authorList>
            <person name="Xia J."/>
        </authorList>
    </citation>
    <scope>NUCLEOTIDE SEQUENCE</scope>
    <source>
        <strain evidence="6">WB101</strain>
    </source>
</reference>
<keyword evidence="7" id="KW-1185">Reference proteome</keyword>
<dbReference type="PROSITE" id="PS01124">
    <property type="entry name" value="HTH_ARAC_FAMILY_2"/>
    <property type="match status" value="1"/>
</dbReference>
<evidence type="ECO:0000256" key="1">
    <source>
        <dbReference type="ARBA" id="ARBA00023015"/>
    </source>
</evidence>
<keyword evidence="3" id="KW-0804">Transcription</keyword>
<protein>
    <submittedName>
        <fullName evidence="6">AraC family transcriptional regulator</fullName>
    </submittedName>
</protein>
<feature type="transmembrane region" description="Helical" evidence="4">
    <location>
        <begin position="102"/>
        <end position="120"/>
    </location>
</feature>
<proteinExistence type="predicted"/>
<feature type="transmembrane region" description="Helical" evidence="4">
    <location>
        <begin position="69"/>
        <end position="90"/>
    </location>
</feature>
<dbReference type="PRINTS" id="PR00032">
    <property type="entry name" value="HTHARAC"/>
</dbReference>
<evidence type="ECO:0000256" key="2">
    <source>
        <dbReference type="ARBA" id="ARBA00023125"/>
    </source>
</evidence>
<reference evidence="6" key="1">
    <citation type="submission" date="2022-01" db="EMBL/GenBank/DDBJ databases">
        <authorList>
            <person name="Wang Y."/>
        </authorList>
    </citation>
    <scope>NUCLEOTIDE SEQUENCE</scope>
    <source>
        <strain evidence="6">WB101</strain>
    </source>
</reference>
<dbReference type="Pfam" id="PF12833">
    <property type="entry name" value="HTH_18"/>
    <property type="match status" value="1"/>
</dbReference>
<organism evidence="6 7">
    <name type="scientific">Rhodohalobacter sulfatireducens</name>
    <dbReference type="NCBI Taxonomy" id="2911366"/>
    <lineage>
        <taxon>Bacteria</taxon>
        <taxon>Pseudomonadati</taxon>
        <taxon>Balneolota</taxon>
        <taxon>Balneolia</taxon>
        <taxon>Balneolales</taxon>
        <taxon>Balneolaceae</taxon>
        <taxon>Rhodohalobacter</taxon>
    </lineage>
</organism>
<dbReference type="SMART" id="SM00342">
    <property type="entry name" value="HTH_ARAC"/>
    <property type="match status" value="1"/>
</dbReference>
<feature type="transmembrane region" description="Helical" evidence="4">
    <location>
        <begin position="222"/>
        <end position="241"/>
    </location>
</feature>
<feature type="transmembrane region" description="Helical" evidence="4">
    <location>
        <begin position="147"/>
        <end position="167"/>
    </location>
</feature>
<keyword evidence="2" id="KW-0238">DNA-binding</keyword>
<dbReference type="PANTHER" id="PTHR43280:SF29">
    <property type="entry name" value="ARAC-FAMILY TRANSCRIPTIONAL REGULATOR"/>
    <property type="match status" value="1"/>
</dbReference>
<keyword evidence="4" id="KW-0472">Membrane</keyword>
<gene>
    <name evidence="6" type="ORF">L6773_10910</name>
</gene>
<evidence type="ECO:0000313" key="7">
    <source>
        <dbReference type="Proteomes" id="UP001165366"/>
    </source>
</evidence>
<dbReference type="RefSeq" id="WP_237854355.1">
    <property type="nucleotide sequence ID" value="NZ_JAKLWS010000012.1"/>
</dbReference>
<evidence type="ECO:0000259" key="5">
    <source>
        <dbReference type="PROSITE" id="PS01124"/>
    </source>
</evidence>
<comment type="caution">
    <text evidence="6">The sequence shown here is derived from an EMBL/GenBank/DDBJ whole genome shotgun (WGS) entry which is preliminary data.</text>
</comment>
<dbReference type="InterPro" id="IPR018062">
    <property type="entry name" value="HTH_AraC-typ_CS"/>
</dbReference>
<dbReference type="InterPro" id="IPR018060">
    <property type="entry name" value="HTH_AraC"/>
</dbReference>
<feature type="transmembrane region" description="Helical" evidence="4">
    <location>
        <begin position="44"/>
        <end position="63"/>
    </location>
</feature>
<feature type="domain" description="HTH araC/xylS-type" evidence="5">
    <location>
        <begin position="271"/>
        <end position="375"/>
    </location>
</feature>
<sequence>MEDITGAEQNLWTLIITWGMVQCFVLAGLLSFQKQGNRSQRTVIILILLIVGVQSLHFLYMYFDWYLAFPHFIWTVEPLWFLTGPLLYFFERFSTQKNRTFYWRDLFHLLPFLLAIIYIWDYYLLQGDAKIAYYNSFYENYNVSPDYFYFLFMLSQLIYGIVALRNFRAYFKKVGFEYSNDLIYRDRWVIFMLSGFVFYWGFTLLYHILLIANFDLFFTYDYLTYTFLTLFVQAFGISAVTSDHSFFTTPISDQHEELKEKTSENLQEEAQRILSFMEEEKPYLNPELRISDLSRLLDIPSHHLSAIINGSFDKNFFEFVNDYRVEEVKSKLPDPSYSHYTIDAIARECGFNSSASFYRVFKQSTGVTPSEYLKGVA</sequence>
<dbReference type="PROSITE" id="PS00041">
    <property type="entry name" value="HTH_ARAC_FAMILY_1"/>
    <property type="match status" value="1"/>
</dbReference>
<dbReference type="InterPro" id="IPR009057">
    <property type="entry name" value="Homeodomain-like_sf"/>
</dbReference>
<feature type="transmembrane region" description="Helical" evidence="4">
    <location>
        <begin position="188"/>
        <end position="210"/>
    </location>
</feature>
<dbReference type="EMBL" id="JAKLWS010000012">
    <property type="protein sequence ID" value="MCG2589080.1"/>
    <property type="molecule type" value="Genomic_DNA"/>
</dbReference>
<dbReference type="Proteomes" id="UP001165366">
    <property type="component" value="Unassembled WGS sequence"/>
</dbReference>
<accession>A0ABS9KE24</accession>
<keyword evidence="1" id="KW-0805">Transcription regulation</keyword>
<evidence type="ECO:0000256" key="3">
    <source>
        <dbReference type="ARBA" id="ARBA00023163"/>
    </source>
</evidence>
<feature type="transmembrane region" description="Helical" evidence="4">
    <location>
        <begin position="12"/>
        <end position="32"/>
    </location>
</feature>
<evidence type="ECO:0000313" key="6">
    <source>
        <dbReference type="EMBL" id="MCG2589080.1"/>
    </source>
</evidence>
<dbReference type="SUPFAM" id="SSF46689">
    <property type="entry name" value="Homeodomain-like"/>
    <property type="match status" value="1"/>
</dbReference>
<dbReference type="PANTHER" id="PTHR43280">
    <property type="entry name" value="ARAC-FAMILY TRANSCRIPTIONAL REGULATOR"/>
    <property type="match status" value="1"/>
</dbReference>
<keyword evidence="4" id="KW-0812">Transmembrane</keyword>